<keyword evidence="2" id="KW-1185">Reference proteome</keyword>
<reference evidence="1 2" key="1">
    <citation type="journal article" date="2019" name="Int. J. Syst. Evol. Microbiol.">
        <title>The Global Catalogue of Microorganisms (GCM) 10K type strain sequencing project: providing services to taxonomists for standard genome sequencing and annotation.</title>
        <authorList>
            <consortium name="The Broad Institute Genomics Platform"/>
            <consortium name="The Broad Institute Genome Sequencing Center for Infectious Disease"/>
            <person name="Wu L."/>
            <person name="Ma J."/>
        </authorList>
    </citation>
    <scope>NUCLEOTIDE SEQUENCE [LARGE SCALE GENOMIC DNA]</scope>
    <source>
        <strain evidence="1 2">JCM 14330</strain>
    </source>
</reference>
<accession>A0ABN1D672</accession>
<evidence type="ECO:0000313" key="2">
    <source>
        <dbReference type="Proteomes" id="UP001501706"/>
    </source>
</evidence>
<gene>
    <name evidence="1" type="ORF">GCM10009097_59790</name>
</gene>
<comment type="caution">
    <text evidence="1">The sequence shown here is derived from an EMBL/GenBank/DDBJ whole genome shotgun (WGS) entry which is preliminary data.</text>
</comment>
<dbReference type="Proteomes" id="UP001501706">
    <property type="component" value="Unassembled WGS sequence"/>
</dbReference>
<evidence type="ECO:0000313" key="1">
    <source>
        <dbReference type="EMBL" id="GAA0535046.1"/>
    </source>
</evidence>
<organism evidence="1 2">
    <name type="scientific">Pigmentiphaga daeguensis</name>
    <dbReference type="NCBI Taxonomy" id="414049"/>
    <lineage>
        <taxon>Bacteria</taxon>
        <taxon>Pseudomonadati</taxon>
        <taxon>Pseudomonadota</taxon>
        <taxon>Betaproteobacteria</taxon>
        <taxon>Burkholderiales</taxon>
        <taxon>Alcaligenaceae</taxon>
        <taxon>Pigmentiphaga</taxon>
    </lineage>
</organism>
<protein>
    <submittedName>
        <fullName evidence="1">Uncharacterized protein</fullName>
    </submittedName>
</protein>
<name>A0ABN1D672_9BURK</name>
<sequence length="43" mass="4533">MGGVLKRTMNHAANNAVTIGHYLVRIPANVTDDSGNVTDVPGR</sequence>
<proteinExistence type="predicted"/>
<dbReference type="EMBL" id="BAAAEN010000058">
    <property type="protein sequence ID" value="GAA0535046.1"/>
    <property type="molecule type" value="Genomic_DNA"/>
</dbReference>